<dbReference type="Proteomes" id="UP000218244">
    <property type="component" value="Chromosome"/>
</dbReference>
<proteinExistence type="predicted"/>
<evidence type="ECO:0000313" key="3">
    <source>
        <dbReference type="Proteomes" id="UP000218244"/>
    </source>
</evidence>
<dbReference type="RefSeq" id="WP_096456494.1">
    <property type="nucleotide sequence ID" value="NZ_AP017369.1"/>
</dbReference>
<accession>A0A169RYQ4</accession>
<dbReference type="AlphaFoldDB" id="A0A169RYQ4"/>
<evidence type="ECO:0000256" key="1">
    <source>
        <dbReference type="SAM" id="MobiDB-lite"/>
    </source>
</evidence>
<dbReference type="EMBL" id="AP017369">
    <property type="protein sequence ID" value="BAU96182.1"/>
    <property type="molecule type" value="Genomic_DNA"/>
</dbReference>
<name>A0A169RYQ4_9CORY</name>
<protein>
    <submittedName>
        <fullName evidence="2">Uncharacterized protein</fullName>
    </submittedName>
</protein>
<organism evidence="2 3">
    <name type="scientific">Corynebacterium suranareeae</name>
    <dbReference type="NCBI Taxonomy" id="2506452"/>
    <lineage>
        <taxon>Bacteria</taxon>
        <taxon>Bacillati</taxon>
        <taxon>Actinomycetota</taxon>
        <taxon>Actinomycetes</taxon>
        <taxon>Mycobacteriales</taxon>
        <taxon>Corynebacteriaceae</taxon>
        <taxon>Corynebacterium</taxon>
    </lineage>
</organism>
<feature type="region of interest" description="Disordered" evidence="1">
    <location>
        <begin position="1"/>
        <end position="32"/>
    </location>
</feature>
<sequence length="172" mass="19742">MSNKRDHLTVIPGLESRTHRTRSTQPPTTLPAPQLTIITAPDKHQPQLRVVKTNAADTRPSSVQPSPINYSFTDPVLRDAHYAFQHSERARPTILDSHWVRRAQEEFDTEHNAAYVRAADQLLSPFDAYMLDNGDVYTKTTRAISAAEQEEILEHLHEHHICWDEEAEFLLR</sequence>
<keyword evidence="3" id="KW-1185">Reference proteome</keyword>
<dbReference type="KEGG" id="csur:N24_1920"/>
<evidence type="ECO:0000313" key="2">
    <source>
        <dbReference type="EMBL" id="BAU96182.1"/>
    </source>
</evidence>
<reference evidence="2 3" key="1">
    <citation type="submission" date="2016-02" db="EMBL/GenBank/DDBJ databases">
        <title>Corynebacterium glutamicum N24 whole genome sequencing project.</title>
        <authorList>
            <person name="Matsutani M."/>
            <person name="Nangtapong N."/>
            <person name="Yakushi T."/>
            <person name="Matsushita K."/>
        </authorList>
    </citation>
    <scope>NUCLEOTIDE SEQUENCE [LARGE SCALE GENOMIC DNA]</scope>
    <source>
        <strain evidence="2 3">N24</strain>
    </source>
</reference>
<gene>
    <name evidence="2" type="ORF">N24_1920</name>
</gene>